<dbReference type="EMBL" id="AP019377">
    <property type="protein sequence ID" value="BBH94493.1"/>
    <property type="molecule type" value="Genomic_DNA"/>
</dbReference>
<feature type="region of interest" description="Disordered" evidence="1">
    <location>
        <begin position="1"/>
        <end position="23"/>
    </location>
</feature>
<evidence type="ECO:0000259" key="2">
    <source>
        <dbReference type="Pfam" id="PF23451"/>
    </source>
</evidence>
<dbReference type="Pfam" id="PF23451">
    <property type="entry name" value="Zn_ribbon_PaaD"/>
    <property type="match status" value="1"/>
</dbReference>
<evidence type="ECO:0000313" key="3">
    <source>
        <dbReference type="EMBL" id="BBH94493.1"/>
    </source>
</evidence>
<feature type="domain" description="PaaD zinc beta ribbon" evidence="2">
    <location>
        <begin position="15"/>
        <end position="60"/>
    </location>
</feature>
<organism evidence="3">
    <name type="scientific">Thermogemmatispora argillosa</name>
    <dbReference type="NCBI Taxonomy" id="2045280"/>
    <lineage>
        <taxon>Bacteria</taxon>
        <taxon>Bacillati</taxon>
        <taxon>Chloroflexota</taxon>
        <taxon>Ktedonobacteria</taxon>
        <taxon>Thermogemmatisporales</taxon>
        <taxon>Thermogemmatisporaceae</taxon>
        <taxon>Thermogemmatispora</taxon>
    </lineage>
</organism>
<dbReference type="AlphaFoldDB" id="A0A455T1I9"/>
<gene>
    <name evidence="3" type="ORF">KTA_26920</name>
</gene>
<feature type="compositionally biased region" description="Basic and acidic residues" evidence="1">
    <location>
        <begin position="12"/>
        <end position="23"/>
    </location>
</feature>
<name>A0A455T1I9_9CHLR</name>
<protein>
    <recommendedName>
        <fullName evidence="2">PaaD zinc beta ribbon domain-containing protein</fullName>
    </recommendedName>
</protein>
<accession>A0A455T1I9</accession>
<sequence>MSEAPDPASAHLGERSPQRERPRCPFCGSTETELFSLFGQQLLTAQYYCNRCHTPFEYIKGDDVLEDAQAKLSAPEE</sequence>
<evidence type="ECO:0000256" key="1">
    <source>
        <dbReference type="SAM" id="MobiDB-lite"/>
    </source>
</evidence>
<dbReference type="InterPro" id="IPR056572">
    <property type="entry name" value="Zn_ribbon_PaaD"/>
</dbReference>
<reference evidence="3" key="1">
    <citation type="submission" date="2018-12" db="EMBL/GenBank/DDBJ databases">
        <title>Novel natural products biosynthetic potential of the class Ktedonobacteria.</title>
        <authorList>
            <person name="Zheng Y."/>
            <person name="Saitou A."/>
            <person name="Wang C.M."/>
            <person name="Toyoda A."/>
            <person name="Minakuchi Y."/>
            <person name="Sekiguchi Y."/>
            <person name="Ueda K."/>
            <person name="Takano H."/>
            <person name="Sakai Y."/>
            <person name="Yokota A."/>
            <person name="Yabe S."/>
        </authorList>
    </citation>
    <scope>NUCLEOTIDE SEQUENCE</scope>
    <source>
        <strain evidence="3">A3-2</strain>
    </source>
</reference>
<proteinExistence type="predicted"/>